<keyword evidence="9 14" id="KW-0479">Metal-binding</keyword>
<reference evidence="17" key="1">
    <citation type="submission" date="2016-10" db="EMBL/GenBank/DDBJ databases">
        <authorList>
            <person name="Varghese N."/>
            <person name="Submissions S."/>
        </authorList>
    </citation>
    <scope>NUCLEOTIDE SEQUENCE [LARGE SCALE GENOMIC DNA]</scope>
    <source>
        <strain evidence="17">DSM 7165</strain>
    </source>
</reference>
<feature type="binding site" evidence="14">
    <location>
        <position position="203"/>
    </location>
    <ligand>
        <name>Mn(2+)</name>
        <dbReference type="ChEBI" id="CHEBI:29035"/>
    </ligand>
</feature>
<gene>
    <name evidence="14" type="primary">leuA</name>
    <name evidence="16" type="ORF">SAMN05421831_104116</name>
</gene>
<keyword evidence="11 14" id="KW-0100">Branched-chain amino acid biosynthesis</keyword>
<dbReference type="EMBL" id="FNYH01000004">
    <property type="protein sequence ID" value="SEI56405.1"/>
    <property type="molecule type" value="Genomic_DNA"/>
</dbReference>
<evidence type="ECO:0000256" key="14">
    <source>
        <dbReference type="HAMAP-Rule" id="MF_01025"/>
    </source>
</evidence>
<keyword evidence="10 14" id="KW-0464">Manganese</keyword>
<dbReference type="InterPro" id="IPR054691">
    <property type="entry name" value="LeuA/HCS_post-cat"/>
</dbReference>
<dbReference type="InterPro" id="IPR002034">
    <property type="entry name" value="AIPM/Hcit_synth_CS"/>
</dbReference>
<proteinExistence type="inferred from homology"/>
<dbReference type="Gene3D" id="3.20.20.70">
    <property type="entry name" value="Aldolase class I"/>
    <property type="match status" value="1"/>
</dbReference>
<feature type="domain" description="Pyruvate carboxyltransferase" evidence="15">
    <location>
        <begin position="6"/>
        <end position="268"/>
    </location>
</feature>
<comment type="cofactor">
    <cofactor evidence="14">
        <name>Mn(2+)</name>
        <dbReference type="ChEBI" id="CHEBI:29035"/>
    </cofactor>
</comment>
<dbReference type="InterPro" id="IPR000891">
    <property type="entry name" value="PYR_CT"/>
</dbReference>
<evidence type="ECO:0000256" key="3">
    <source>
        <dbReference type="ARBA" id="ARBA00009396"/>
    </source>
</evidence>
<dbReference type="PROSITE" id="PS00815">
    <property type="entry name" value="AIPM_HOMOCIT_SYNTH_1"/>
    <property type="match status" value="1"/>
</dbReference>
<feature type="region of interest" description="Regulatory domain" evidence="14">
    <location>
        <begin position="394"/>
        <end position="515"/>
    </location>
</feature>
<evidence type="ECO:0000256" key="12">
    <source>
        <dbReference type="ARBA" id="ARBA00029993"/>
    </source>
</evidence>
<feature type="binding site" evidence="14">
    <location>
        <position position="205"/>
    </location>
    <ligand>
        <name>Mn(2+)</name>
        <dbReference type="ChEBI" id="CHEBI:29035"/>
    </ligand>
</feature>
<dbReference type="SUPFAM" id="SSF51569">
    <property type="entry name" value="Aldolase"/>
    <property type="match status" value="1"/>
</dbReference>
<comment type="similarity">
    <text evidence="3 14">Belongs to the alpha-IPM synthase/homocitrate synthase family. LeuA type 1 subfamily.</text>
</comment>
<dbReference type="InterPro" id="IPR013709">
    <property type="entry name" value="2-isopropylmalate_synth_dimer"/>
</dbReference>
<evidence type="ECO:0000256" key="11">
    <source>
        <dbReference type="ARBA" id="ARBA00023304"/>
    </source>
</evidence>
<comment type="function">
    <text evidence="13 14">Catalyzes the condensation of the acetyl group of acetyl-CoA with 3-methyl-2-oxobutanoate (2-ketoisovalerate) to form 3-carboxy-3-hydroxy-4-methylpentanoate (2-isopropylmalate).</text>
</comment>
<dbReference type="Pfam" id="PF00682">
    <property type="entry name" value="HMGL-like"/>
    <property type="match status" value="1"/>
</dbReference>
<keyword evidence="8 14" id="KW-0808">Transferase</keyword>
<dbReference type="PROSITE" id="PS50991">
    <property type="entry name" value="PYR_CT"/>
    <property type="match status" value="1"/>
</dbReference>
<dbReference type="EC" id="2.3.3.13" evidence="4 14"/>
<dbReference type="FunFam" id="3.30.160.270:FF:000003">
    <property type="entry name" value="2-isopropylmalate synthase"/>
    <property type="match status" value="1"/>
</dbReference>
<comment type="catalytic activity">
    <reaction evidence="1 14">
        <text>3-methyl-2-oxobutanoate + acetyl-CoA + H2O = (2S)-2-isopropylmalate + CoA + H(+)</text>
        <dbReference type="Rhea" id="RHEA:21524"/>
        <dbReference type="ChEBI" id="CHEBI:1178"/>
        <dbReference type="ChEBI" id="CHEBI:11851"/>
        <dbReference type="ChEBI" id="CHEBI:15377"/>
        <dbReference type="ChEBI" id="CHEBI:15378"/>
        <dbReference type="ChEBI" id="CHEBI:57287"/>
        <dbReference type="ChEBI" id="CHEBI:57288"/>
        <dbReference type="EC" id="2.3.3.13"/>
    </reaction>
</comment>
<evidence type="ECO:0000256" key="10">
    <source>
        <dbReference type="ARBA" id="ARBA00023211"/>
    </source>
</evidence>
<sequence length="515" mass="55613">MSKDALIIFDTTLRDGEQSPGASMTKDEKVRIAKMLEKMRVDVIEAGFAIASPGDFDAVKAVAEAVQTSRVCSLARALEKDIQVAAEALQPAALGRIHTFIATSPIHMQYKLQMQPEQVIEQAVHAVKTARNLIDDVEFSCEDAGRSEIDFLCRIVEAAIAAGARTINIPDTVGYASPEQFGHTIEQLITRIPNADQAIFSVHCHNDLGLAVANSLAAVLKGARQVECTINGLGERAGNAALEEIVMAVRTRADIYPVETRIDPVHIVPTSRTVSTITGFAVQPNKAIVGKNAFAHESGIHQDGVLKHRETYEIMRAQDVGWHTNAIVLGKHSGRNAFRTRLQELGIHFETESELNTAFTLFKQLADKKHEIYDEDLQALVTDTRAANAAEHFKLITLEVQSKTGEIPEAKLTLSIEGQEKSVSAQGSGPVDAVYKAIETLVDSQASLELYSVNAITSGTDSQGEVTVRLEKGGRIVNGLGADTDIVIASAKAYINALNALFGAHERTHPQGTGV</sequence>
<dbReference type="NCBIfam" id="NF002087">
    <property type="entry name" value="PRK00915.1-4"/>
    <property type="match status" value="1"/>
</dbReference>
<evidence type="ECO:0000256" key="6">
    <source>
        <dbReference type="ARBA" id="ARBA00022430"/>
    </source>
</evidence>
<keyword evidence="14" id="KW-0963">Cytoplasm</keyword>
<name>A0A1H6RY14_9GAMM</name>
<evidence type="ECO:0000256" key="5">
    <source>
        <dbReference type="ARBA" id="ARBA00018198"/>
    </source>
</evidence>
<keyword evidence="17" id="KW-1185">Reference proteome</keyword>
<evidence type="ECO:0000313" key="17">
    <source>
        <dbReference type="Proteomes" id="UP000242999"/>
    </source>
</evidence>
<dbReference type="FunFam" id="1.10.238.260:FF:000001">
    <property type="entry name" value="2-isopropylmalate synthase"/>
    <property type="match status" value="1"/>
</dbReference>
<dbReference type="InterPro" id="IPR036230">
    <property type="entry name" value="LeuA_allosteric_dom_sf"/>
</dbReference>
<feature type="binding site" evidence="14">
    <location>
        <position position="239"/>
    </location>
    <ligand>
        <name>Mn(2+)</name>
        <dbReference type="ChEBI" id="CHEBI:29035"/>
    </ligand>
</feature>
<keyword evidence="6 14" id="KW-0432">Leucine biosynthesis</keyword>
<evidence type="ECO:0000256" key="2">
    <source>
        <dbReference type="ARBA" id="ARBA00004689"/>
    </source>
</evidence>
<dbReference type="CDD" id="cd07940">
    <property type="entry name" value="DRE_TIM_IPMS"/>
    <property type="match status" value="1"/>
</dbReference>
<dbReference type="GO" id="GO:0009098">
    <property type="term" value="P:L-leucine biosynthetic process"/>
    <property type="evidence" value="ECO:0007669"/>
    <property type="project" value="UniProtKB-UniRule"/>
</dbReference>
<accession>A0A1H6RY14</accession>
<dbReference type="NCBIfam" id="NF002086">
    <property type="entry name" value="PRK00915.1-3"/>
    <property type="match status" value="1"/>
</dbReference>
<dbReference type="Pfam" id="PF22617">
    <property type="entry name" value="HCS_D2"/>
    <property type="match status" value="1"/>
</dbReference>
<dbReference type="GO" id="GO:0003985">
    <property type="term" value="F:acetyl-CoA C-acetyltransferase activity"/>
    <property type="evidence" value="ECO:0007669"/>
    <property type="project" value="UniProtKB-UniRule"/>
</dbReference>
<dbReference type="AlphaFoldDB" id="A0A1H6RY14"/>
<dbReference type="GO" id="GO:0030145">
    <property type="term" value="F:manganese ion binding"/>
    <property type="evidence" value="ECO:0007669"/>
    <property type="project" value="UniProtKB-UniRule"/>
</dbReference>
<feature type="binding site" evidence="14">
    <location>
        <position position="15"/>
    </location>
    <ligand>
        <name>Mn(2+)</name>
        <dbReference type="ChEBI" id="CHEBI:29035"/>
    </ligand>
</feature>
<evidence type="ECO:0000256" key="13">
    <source>
        <dbReference type="ARBA" id="ARBA00037629"/>
    </source>
</evidence>
<evidence type="ECO:0000256" key="7">
    <source>
        <dbReference type="ARBA" id="ARBA00022605"/>
    </source>
</evidence>
<dbReference type="SMART" id="SM00917">
    <property type="entry name" value="LeuA_dimer"/>
    <property type="match status" value="1"/>
</dbReference>
<comment type="pathway">
    <text evidence="2 14">Amino-acid biosynthesis; L-leucine biosynthesis; L-leucine from 3-methyl-2-oxobutanoate: step 1/4.</text>
</comment>
<dbReference type="GO" id="GO:0005829">
    <property type="term" value="C:cytosol"/>
    <property type="evidence" value="ECO:0007669"/>
    <property type="project" value="TreeGrafter"/>
</dbReference>
<dbReference type="Gene3D" id="1.10.238.260">
    <property type="match status" value="1"/>
</dbReference>
<dbReference type="HAMAP" id="MF_01025">
    <property type="entry name" value="LeuA_type1"/>
    <property type="match status" value="1"/>
</dbReference>
<dbReference type="SUPFAM" id="SSF110921">
    <property type="entry name" value="2-isopropylmalate synthase LeuA, allosteric (dimerisation) domain"/>
    <property type="match status" value="1"/>
</dbReference>
<dbReference type="InterPro" id="IPR005671">
    <property type="entry name" value="LeuA_bact_synth"/>
</dbReference>
<evidence type="ECO:0000256" key="9">
    <source>
        <dbReference type="ARBA" id="ARBA00022723"/>
    </source>
</evidence>
<dbReference type="PANTHER" id="PTHR10277:SF9">
    <property type="entry name" value="2-ISOPROPYLMALATE SYNTHASE 1, CHLOROPLASTIC-RELATED"/>
    <property type="match status" value="1"/>
</dbReference>
<dbReference type="Pfam" id="PF08502">
    <property type="entry name" value="LeuA_dimer"/>
    <property type="match status" value="1"/>
</dbReference>
<dbReference type="PROSITE" id="PS00816">
    <property type="entry name" value="AIPM_HOMOCIT_SYNTH_2"/>
    <property type="match status" value="1"/>
</dbReference>
<dbReference type="Proteomes" id="UP000242999">
    <property type="component" value="Unassembled WGS sequence"/>
</dbReference>
<organism evidence="16 17">
    <name type="scientific">Allopseudospirillum japonicum</name>
    <dbReference type="NCBI Taxonomy" id="64971"/>
    <lineage>
        <taxon>Bacteria</taxon>
        <taxon>Pseudomonadati</taxon>
        <taxon>Pseudomonadota</taxon>
        <taxon>Gammaproteobacteria</taxon>
        <taxon>Oceanospirillales</taxon>
        <taxon>Oceanospirillaceae</taxon>
        <taxon>Allopseudospirillum</taxon>
    </lineage>
</organism>
<keyword evidence="7 14" id="KW-0028">Amino-acid biosynthesis</keyword>
<dbReference type="Gene3D" id="3.30.160.270">
    <property type="match status" value="1"/>
</dbReference>
<dbReference type="OrthoDB" id="9803573at2"/>
<protein>
    <recommendedName>
        <fullName evidence="5 14">2-isopropylmalate synthase</fullName>
        <ecNumber evidence="4 14">2.3.3.13</ecNumber>
    </recommendedName>
    <alternativeName>
        <fullName evidence="12 14">Alpha-IPM synthase</fullName>
    </alternativeName>
    <alternativeName>
        <fullName evidence="14">Alpha-isopropylmalate synthase</fullName>
    </alternativeName>
</protein>
<evidence type="ECO:0000313" key="16">
    <source>
        <dbReference type="EMBL" id="SEI56405.1"/>
    </source>
</evidence>
<evidence type="ECO:0000259" key="15">
    <source>
        <dbReference type="PROSITE" id="PS50991"/>
    </source>
</evidence>
<dbReference type="GO" id="GO:0003852">
    <property type="term" value="F:2-isopropylmalate synthase activity"/>
    <property type="evidence" value="ECO:0007669"/>
    <property type="project" value="UniProtKB-UniRule"/>
</dbReference>
<dbReference type="STRING" id="64971.SAMN05421831_104116"/>
<dbReference type="InterPro" id="IPR050073">
    <property type="entry name" value="2-IPM_HCS-like"/>
</dbReference>
<dbReference type="FunFam" id="3.20.20.70:FF:000010">
    <property type="entry name" value="2-isopropylmalate synthase"/>
    <property type="match status" value="1"/>
</dbReference>
<evidence type="ECO:0000256" key="8">
    <source>
        <dbReference type="ARBA" id="ARBA00022679"/>
    </source>
</evidence>
<dbReference type="NCBIfam" id="TIGR00973">
    <property type="entry name" value="leuA_bact"/>
    <property type="match status" value="1"/>
</dbReference>
<dbReference type="UniPathway" id="UPA00048">
    <property type="reaction ID" value="UER00070"/>
</dbReference>
<dbReference type="RefSeq" id="WP_093308989.1">
    <property type="nucleotide sequence ID" value="NZ_FNYH01000004.1"/>
</dbReference>
<dbReference type="PANTHER" id="PTHR10277">
    <property type="entry name" value="HOMOCITRATE SYNTHASE-RELATED"/>
    <property type="match status" value="1"/>
</dbReference>
<dbReference type="InterPro" id="IPR013785">
    <property type="entry name" value="Aldolase_TIM"/>
</dbReference>
<evidence type="ECO:0000256" key="1">
    <source>
        <dbReference type="ARBA" id="ARBA00000064"/>
    </source>
</evidence>
<comment type="subunit">
    <text evidence="14">Homodimer.</text>
</comment>
<evidence type="ECO:0000256" key="4">
    <source>
        <dbReference type="ARBA" id="ARBA00012973"/>
    </source>
</evidence>